<dbReference type="AlphaFoldDB" id="A0A128EH76"/>
<dbReference type="SUPFAM" id="SSF109998">
    <property type="entry name" value="Triger factor/SurA peptide-binding domain-like"/>
    <property type="match status" value="1"/>
</dbReference>
<dbReference type="GO" id="GO:0003755">
    <property type="term" value="F:peptidyl-prolyl cis-trans isomerase activity"/>
    <property type="evidence" value="ECO:0007669"/>
    <property type="project" value="UniProtKB-EC"/>
</dbReference>
<dbReference type="EMBL" id="FIZP01000008">
    <property type="protein sequence ID" value="CZE48479.1"/>
    <property type="molecule type" value="Genomic_DNA"/>
</dbReference>
<protein>
    <submittedName>
        <fullName evidence="10">Glutamate-1-semialdehyde 2,1-aminomutase</fullName>
        <ecNumber evidence="10">5.2.1.8</ecNumber>
        <ecNumber evidence="10">5.4.3.8</ecNumber>
    </submittedName>
</protein>
<evidence type="ECO:0000259" key="9">
    <source>
        <dbReference type="Pfam" id="PF13145"/>
    </source>
</evidence>
<evidence type="ECO:0000313" key="10">
    <source>
        <dbReference type="EMBL" id="CZE48479.1"/>
    </source>
</evidence>
<reference evidence="10 11" key="1">
    <citation type="submission" date="2016-02" db="EMBL/GenBank/DDBJ databases">
        <authorList>
            <consortium name="Pathogen Informatics"/>
        </authorList>
    </citation>
    <scope>NUCLEOTIDE SEQUENCE [LARGE SCALE GENOMIC DNA]</scope>
    <source>
        <strain evidence="10 11">RC20</strain>
    </source>
</reference>
<keyword evidence="11" id="KW-1185">Reference proteome</keyword>
<accession>A0A128EH76</accession>
<evidence type="ECO:0000256" key="8">
    <source>
        <dbReference type="SAM" id="Phobius"/>
    </source>
</evidence>
<dbReference type="PANTHER" id="PTHR47529:SF1">
    <property type="entry name" value="PERIPLASMIC CHAPERONE PPID"/>
    <property type="match status" value="1"/>
</dbReference>
<evidence type="ECO:0000256" key="7">
    <source>
        <dbReference type="ARBA" id="ARBA00038408"/>
    </source>
</evidence>
<keyword evidence="2" id="KW-1003">Cell membrane</keyword>
<evidence type="ECO:0000313" key="11">
    <source>
        <dbReference type="Proteomes" id="UP000069632"/>
    </source>
</evidence>
<evidence type="ECO:0000256" key="4">
    <source>
        <dbReference type="ARBA" id="ARBA00022989"/>
    </source>
</evidence>
<dbReference type="InterPro" id="IPR000297">
    <property type="entry name" value="PPIase_PpiC"/>
</dbReference>
<keyword evidence="10" id="KW-0413">Isomerase</keyword>
<dbReference type="RefSeq" id="WP_075531624.1">
    <property type="nucleotide sequence ID" value="NZ_CP053844.1"/>
</dbReference>
<gene>
    <name evidence="10" type="primary">ppiD</name>
    <name evidence="10" type="ORF">ERS672216_01439</name>
</gene>
<evidence type="ECO:0000256" key="6">
    <source>
        <dbReference type="ARBA" id="ARBA00023186"/>
    </source>
</evidence>
<dbReference type="EC" id="5.2.1.8" evidence="10"/>
<keyword evidence="4 8" id="KW-1133">Transmembrane helix</keyword>
<dbReference type="InterPro" id="IPR027304">
    <property type="entry name" value="Trigger_fact/SurA_dom_sf"/>
</dbReference>
<dbReference type="PANTHER" id="PTHR47529">
    <property type="entry name" value="PEPTIDYL-PROLYL CIS-TRANS ISOMERASE D"/>
    <property type="match status" value="1"/>
</dbReference>
<keyword evidence="5 8" id="KW-0472">Membrane</keyword>
<evidence type="ECO:0000256" key="2">
    <source>
        <dbReference type="ARBA" id="ARBA00022475"/>
    </source>
</evidence>
<dbReference type="InterPro" id="IPR052029">
    <property type="entry name" value="PpiD_chaperone"/>
</dbReference>
<comment type="subcellular location">
    <subcellularLocation>
        <location evidence="1">Cell membrane</location>
        <topology evidence="1">Single-pass type II membrane protein</topology>
    </subcellularLocation>
</comment>
<sequence length="488" mass="56178">MINWMQKHKKYLIPTIWVSTIAFVGAGFVGWGQFDMNRDRSTSVAKVGDMTVSYQEFQQKYNNLYNYYNNILEGKMTQEEADKLHLDQVALVTAIREAMKLNYAKDLGIGASDEDILKHLIGLPEFQRDGKFDKDLYISSLQRVGMKPADFEKSLKNNVILNKLDSALDLTASKKDIDALSAAFFMQDRLSLGVIKMDFSDINATSDEIKKFWEDTKDDYKTVTSYELETLFISPDVTIDSAALMDFWEKHKTSYIDSNDKVKEFEAAKEEAAKDFKLELTKTTALKKYLALKKGEISTNDKLTVSQNDEFPLDEIQHQKVGEFIKPFEYKDGYLIVKIDKVNPPKTMTFEQAQSQVKEIFKGVKAKDELEKLAKKALENFSGEDIGYVSRDTRMSYKDLNENEFSQFLSQLFDRSSSNKGYIIVGNKAVLYDITDQKLDNPEKEEQFKTVLSQEVANIKNTELEQDLLNSLEKRYKIEQYYKGNNIE</sequence>
<dbReference type="Gene3D" id="1.10.4030.10">
    <property type="entry name" value="Porin chaperone SurA, peptide-binding domain"/>
    <property type="match status" value="1"/>
</dbReference>
<dbReference type="GO" id="GO:0042286">
    <property type="term" value="F:glutamate-1-semialdehyde 2,1-aminomutase activity"/>
    <property type="evidence" value="ECO:0007669"/>
    <property type="project" value="UniProtKB-EC"/>
</dbReference>
<evidence type="ECO:0000256" key="3">
    <source>
        <dbReference type="ARBA" id="ARBA00022692"/>
    </source>
</evidence>
<evidence type="ECO:0000256" key="1">
    <source>
        <dbReference type="ARBA" id="ARBA00004401"/>
    </source>
</evidence>
<keyword evidence="3 8" id="KW-0812">Transmembrane</keyword>
<organism evidence="10 11">
    <name type="scientific">Campylobacter geochelonis</name>
    <dbReference type="NCBI Taxonomy" id="1780362"/>
    <lineage>
        <taxon>Bacteria</taxon>
        <taxon>Pseudomonadati</taxon>
        <taxon>Campylobacterota</taxon>
        <taxon>Epsilonproteobacteria</taxon>
        <taxon>Campylobacterales</taxon>
        <taxon>Campylobacteraceae</taxon>
        <taxon>Campylobacter</taxon>
    </lineage>
</organism>
<dbReference type="Proteomes" id="UP000069632">
    <property type="component" value="Unassembled WGS sequence"/>
</dbReference>
<dbReference type="Pfam" id="PF13624">
    <property type="entry name" value="SurA_N_3"/>
    <property type="match status" value="1"/>
</dbReference>
<keyword evidence="6" id="KW-0143">Chaperone</keyword>
<feature type="transmembrane region" description="Helical" evidence="8">
    <location>
        <begin position="12"/>
        <end position="34"/>
    </location>
</feature>
<dbReference type="Pfam" id="PF13145">
    <property type="entry name" value="Rotamase_2"/>
    <property type="match status" value="1"/>
</dbReference>
<comment type="similarity">
    <text evidence="7">Belongs to the PpiD chaperone family.</text>
</comment>
<dbReference type="GO" id="GO:0005886">
    <property type="term" value="C:plasma membrane"/>
    <property type="evidence" value="ECO:0007669"/>
    <property type="project" value="UniProtKB-SubCell"/>
</dbReference>
<feature type="domain" description="PpiC" evidence="9">
    <location>
        <begin position="239"/>
        <end position="354"/>
    </location>
</feature>
<name>A0A128EH76_9BACT</name>
<proteinExistence type="inferred from homology"/>
<dbReference type="EC" id="5.4.3.8" evidence="10"/>
<evidence type="ECO:0000256" key="5">
    <source>
        <dbReference type="ARBA" id="ARBA00023136"/>
    </source>
</evidence>
<dbReference type="OrthoDB" id="9788030at2"/>